<proteinExistence type="predicted"/>
<organism evidence="2 3">
    <name type="scientific">Blumeria graminis f. sp. triticale</name>
    <dbReference type="NCBI Taxonomy" id="1689686"/>
    <lineage>
        <taxon>Eukaryota</taxon>
        <taxon>Fungi</taxon>
        <taxon>Dikarya</taxon>
        <taxon>Ascomycota</taxon>
        <taxon>Pezizomycotina</taxon>
        <taxon>Leotiomycetes</taxon>
        <taxon>Erysiphales</taxon>
        <taxon>Erysiphaceae</taxon>
        <taxon>Blumeria</taxon>
    </lineage>
</organism>
<reference evidence="2" key="1">
    <citation type="submission" date="2020-10" db="EMBL/GenBank/DDBJ databases">
        <authorList>
            <person name="Muller C M."/>
        </authorList>
    </citation>
    <scope>NUCLEOTIDE SEQUENCE</scope>
    <source>
        <strain evidence="2">THUN-12</strain>
    </source>
</reference>
<dbReference type="EMBL" id="CAJHIT010000006">
    <property type="protein sequence ID" value="CAD6502340.1"/>
    <property type="molecule type" value="Genomic_DNA"/>
</dbReference>
<accession>A0A9W4GFY6</accession>
<gene>
    <name evidence="2" type="ORF">BGTH12_LOCUS3698</name>
</gene>
<sequence>MPTCIPKRTQFAPGAKSQRSETLKDEVLDVNYLQGLLGSVERGIKQEKMRVRELLENNSKLHSRMTALRRDGDELYKTLVELKRDLRNERQRTTRLRQHANMSSVPRPMGQNIGGFQTLRGNYWSPYSLHHGNEMYNSIPYGQAGYNYMDPRGFMNQAPPHHPMSYGNMSHFQRPTPTPPQYYFPSQYIPQPGNSGCMGAPGPQQYSRWMGVPQYGY</sequence>
<evidence type="ECO:0000256" key="1">
    <source>
        <dbReference type="SAM" id="Coils"/>
    </source>
</evidence>
<dbReference type="Proteomes" id="UP000683417">
    <property type="component" value="Unassembled WGS sequence"/>
</dbReference>
<keyword evidence="1" id="KW-0175">Coiled coil</keyword>
<feature type="coiled-coil region" evidence="1">
    <location>
        <begin position="44"/>
        <end position="99"/>
    </location>
</feature>
<evidence type="ECO:0000313" key="2">
    <source>
        <dbReference type="EMBL" id="CAD6502340.1"/>
    </source>
</evidence>
<name>A0A9W4GFY6_BLUGR</name>
<comment type="caution">
    <text evidence="2">The sequence shown here is derived from an EMBL/GenBank/DDBJ whole genome shotgun (WGS) entry which is preliminary data.</text>
</comment>
<protein>
    <submittedName>
        <fullName evidence="2">BgTH12-04933</fullName>
    </submittedName>
</protein>
<evidence type="ECO:0000313" key="3">
    <source>
        <dbReference type="Proteomes" id="UP000683417"/>
    </source>
</evidence>
<dbReference type="AlphaFoldDB" id="A0A9W4GFY6"/>